<dbReference type="Proteomes" id="UP000708148">
    <property type="component" value="Unassembled WGS sequence"/>
</dbReference>
<dbReference type="PANTHER" id="PTHR15377">
    <property type="entry name" value="TRANSCRIPTION ELONGATION REGULATOR 1"/>
    <property type="match status" value="1"/>
</dbReference>
<dbReference type="EMBL" id="CAJHUC010001293">
    <property type="protein sequence ID" value="CAD7700557.1"/>
    <property type="molecule type" value="Genomic_DNA"/>
</dbReference>
<dbReference type="GO" id="GO:0003712">
    <property type="term" value="F:transcription coregulator activity"/>
    <property type="evidence" value="ECO:0007669"/>
    <property type="project" value="TreeGrafter"/>
</dbReference>
<dbReference type="GO" id="GO:0070063">
    <property type="term" value="F:RNA polymerase binding"/>
    <property type="evidence" value="ECO:0007669"/>
    <property type="project" value="InterPro"/>
</dbReference>
<feature type="compositionally biased region" description="Acidic residues" evidence="2">
    <location>
        <begin position="76"/>
        <end position="95"/>
    </location>
</feature>
<feature type="region of interest" description="Disordered" evidence="2">
    <location>
        <begin position="60"/>
        <end position="103"/>
    </location>
</feature>
<dbReference type="SUPFAM" id="SSF81698">
    <property type="entry name" value="FF domain"/>
    <property type="match status" value="2"/>
</dbReference>
<dbReference type="InterPro" id="IPR036517">
    <property type="entry name" value="FF_domain_sf"/>
</dbReference>
<dbReference type="AlphaFoldDB" id="A0A8S1J3Y5"/>
<gene>
    <name evidence="4" type="ORF">OSTQU699_LOCUS5916</name>
</gene>
<evidence type="ECO:0000256" key="1">
    <source>
        <dbReference type="ARBA" id="ARBA00022737"/>
    </source>
</evidence>
<dbReference type="InterPro" id="IPR045148">
    <property type="entry name" value="TCRG1-like"/>
</dbReference>
<protein>
    <recommendedName>
        <fullName evidence="3">FF domain-containing protein</fullName>
    </recommendedName>
</protein>
<evidence type="ECO:0000256" key="2">
    <source>
        <dbReference type="SAM" id="MobiDB-lite"/>
    </source>
</evidence>
<reference evidence="4" key="1">
    <citation type="submission" date="2020-12" db="EMBL/GenBank/DDBJ databases">
        <authorList>
            <person name="Iha C."/>
        </authorList>
    </citation>
    <scope>NUCLEOTIDE SEQUENCE</scope>
</reference>
<evidence type="ECO:0000313" key="4">
    <source>
        <dbReference type="EMBL" id="CAD7700557.1"/>
    </source>
</evidence>
<dbReference type="SMART" id="SM00441">
    <property type="entry name" value="FF"/>
    <property type="match status" value="2"/>
</dbReference>
<dbReference type="PROSITE" id="PS51676">
    <property type="entry name" value="FF"/>
    <property type="match status" value="1"/>
</dbReference>
<organism evidence="4 5">
    <name type="scientific">Ostreobium quekettii</name>
    <dbReference type="NCBI Taxonomy" id="121088"/>
    <lineage>
        <taxon>Eukaryota</taxon>
        <taxon>Viridiplantae</taxon>
        <taxon>Chlorophyta</taxon>
        <taxon>core chlorophytes</taxon>
        <taxon>Ulvophyceae</taxon>
        <taxon>TCBD clade</taxon>
        <taxon>Bryopsidales</taxon>
        <taxon>Ostreobineae</taxon>
        <taxon>Ostreobiaceae</taxon>
        <taxon>Ostreobium</taxon>
    </lineage>
</organism>
<feature type="compositionally biased region" description="Basic and acidic residues" evidence="2">
    <location>
        <begin position="60"/>
        <end position="75"/>
    </location>
</feature>
<dbReference type="Gene3D" id="1.10.10.440">
    <property type="entry name" value="FF domain"/>
    <property type="match status" value="3"/>
</dbReference>
<dbReference type="InterPro" id="IPR002713">
    <property type="entry name" value="FF_domain"/>
</dbReference>
<dbReference type="PANTHER" id="PTHR15377:SF3">
    <property type="entry name" value="WW DOMAIN-CONTAINING PROTEIN"/>
    <property type="match status" value="1"/>
</dbReference>
<sequence>MPKLKDDERWNLISSLKEKRAIFDEFCKTTAERERHTKEVEAKSAIEGFKGLLAEVAEHEAKRKQELRESKAADREEGEMDDDDSDMVQQDDGEETIPGLGPDTTLELLGRYWGNDPRWKACPEDQRIALFEEHQGPVRRAAQAAREKQQKALVDNYRALLQERGVTASSRWSKMKDNLSQDERFQSVPRADREQYFRQYVAELQDSEQLQRKEKRERLALEREMQLRMKQDEEEADRRQRRAAHSDAMAAFQALLGETVKDPDAMWRDWKGRLERDPQGRATNPVLDIRECERLFREHVKAINDQATKEYRELLDEIIRPLFPSKESNEQGTKFPAALHTFEKAEKLMQNDNRFLRAPKDSR</sequence>
<name>A0A8S1J3Y5_9CHLO</name>
<keyword evidence="5" id="KW-1185">Reference proteome</keyword>
<comment type="caution">
    <text evidence="4">The sequence shown here is derived from an EMBL/GenBank/DDBJ whole genome shotgun (WGS) entry which is preliminary data.</text>
</comment>
<evidence type="ECO:0000259" key="3">
    <source>
        <dbReference type="PROSITE" id="PS51676"/>
    </source>
</evidence>
<dbReference type="OrthoDB" id="512992at2759"/>
<dbReference type="Pfam" id="PF01846">
    <property type="entry name" value="FF"/>
    <property type="match status" value="1"/>
</dbReference>
<proteinExistence type="predicted"/>
<dbReference type="GO" id="GO:0005634">
    <property type="term" value="C:nucleus"/>
    <property type="evidence" value="ECO:0007669"/>
    <property type="project" value="TreeGrafter"/>
</dbReference>
<feature type="domain" description="FF" evidence="3">
    <location>
        <begin position="150"/>
        <end position="203"/>
    </location>
</feature>
<evidence type="ECO:0000313" key="5">
    <source>
        <dbReference type="Proteomes" id="UP000708148"/>
    </source>
</evidence>
<keyword evidence="1" id="KW-0677">Repeat</keyword>
<accession>A0A8S1J3Y5</accession>